<evidence type="ECO:0000256" key="2">
    <source>
        <dbReference type="ARBA" id="ARBA00010474"/>
    </source>
</evidence>
<keyword evidence="9" id="KW-0282">Flagellum</keyword>
<gene>
    <name evidence="9" type="ORF">MIT9_P2508</name>
</gene>
<dbReference type="Gene3D" id="2.30.30.760">
    <property type="match status" value="1"/>
</dbReference>
<dbReference type="GO" id="GO:0042597">
    <property type="term" value="C:periplasmic space"/>
    <property type="evidence" value="ECO:0007669"/>
    <property type="project" value="UniProtKB-SubCell"/>
</dbReference>
<keyword evidence="9" id="KW-0966">Cell projection</keyword>
<dbReference type="PANTHER" id="PTHR36307">
    <property type="entry name" value="FLAGELLA BASAL BODY P-RING FORMATION PROTEIN FLGA"/>
    <property type="match status" value="1"/>
</dbReference>
<dbReference type="Pfam" id="PF13144">
    <property type="entry name" value="ChapFlgA"/>
    <property type="match status" value="1"/>
</dbReference>
<evidence type="ECO:0000256" key="4">
    <source>
        <dbReference type="ARBA" id="ARBA00022729"/>
    </source>
</evidence>
<dbReference type="Proteomes" id="UP001321825">
    <property type="component" value="Chromosome"/>
</dbReference>
<keyword evidence="4 7" id="KW-0732">Signal</keyword>
<dbReference type="NCBIfam" id="TIGR03170">
    <property type="entry name" value="flgA_cterm"/>
    <property type="match status" value="1"/>
</dbReference>
<dbReference type="PANTHER" id="PTHR36307:SF1">
    <property type="entry name" value="FLAGELLA BASAL BODY P-RING FORMATION PROTEIN FLGA"/>
    <property type="match status" value="1"/>
</dbReference>
<keyword evidence="7" id="KW-1005">Bacterial flagellum biogenesis</keyword>
<sequence>MRRVLLGLLLSLPLTTLSAAVERQSLAAVRQAVAAQLASIFRRQWQDFDVQVPPLDPRLQLPACSAPLRIEPLRGEVKPGSLSVRVHCPGDRQWSIYAKAVVRVYQPVITLRQGLPKGTRLTAAMVALQRQELGRLRQGYFTDPSRVIGLRLRRSLPAGAVLQPGMLVADTLVHRGQAVTIQASLGTLEVSMEGHALMDGARGERIRVRNDRSRQVVEGVVQGPGEVRVQL</sequence>
<evidence type="ECO:0000313" key="9">
    <source>
        <dbReference type="EMBL" id="BCX82917.1"/>
    </source>
</evidence>
<comment type="subcellular location">
    <subcellularLocation>
        <location evidence="1 7">Periplasm</location>
    </subcellularLocation>
</comment>
<keyword evidence="5 7" id="KW-0574">Periplasm</keyword>
<dbReference type="Gene3D" id="3.90.1210.10">
    <property type="entry name" value="Antifreeze-like/N-acetylneuraminic acid synthase C-terminal domain"/>
    <property type="match status" value="1"/>
</dbReference>
<evidence type="ECO:0000313" key="10">
    <source>
        <dbReference type="Proteomes" id="UP001321825"/>
    </source>
</evidence>
<dbReference type="AlphaFoldDB" id="A0AAU9CTV3"/>
<reference evidence="10" key="1">
    <citation type="journal article" date="2024" name="Int. J. Syst. Evol. Microbiol.">
        <title>Methylomarinovum tepidoasis sp. nov., a moderately thermophilic methanotroph of the family Methylothermaceae isolated from a deep-sea hydrothermal field.</title>
        <authorList>
            <person name="Hirayama H."/>
            <person name="Takaki Y."/>
            <person name="Abe M."/>
            <person name="Miyazaki M."/>
            <person name="Uematsu K."/>
            <person name="Matsui Y."/>
            <person name="Takai K."/>
        </authorList>
    </citation>
    <scope>NUCLEOTIDE SEQUENCE [LARGE SCALE GENOMIC DNA]</scope>
    <source>
        <strain evidence="10">IT-9</strain>
    </source>
</reference>
<dbReference type="InterPro" id="IPR041231">
    <property type="entry name" value="FlgA_N"/>
</dbReference>
<evidence type="ECO:0000256" key="6">
    <source>
        <dbReference type="ARBA" id="ARBA00025643"/>
    </source>
</evidence>
<feature type="chain" id="PRO_5043102500" description="Flagella basal body P-ring formation protein FlgA" evidence="7">
    <location>
        <begin position="20"/>
        <end position="231"/>
    </location>
</feature>
<feature type="signal peptide" evidence="7">
    <location>
        <begin position="1"/>
        <end position="19"/>
    </location>
</feature>
<dbReference type="RefSeq" id="WP_317705300.1">
    <property type="nucleotide sequence ID" value="NZ_AP024714.1"/>
</dbReference>
<keyword evidence="10" id="KW-1185">Reference proteome</keyword>
<name>A0AAU9CTV3_9GAMM</name>
<dbReference type="KEGG" id="mcau:MIT9_P2508"/>
<feature type="domain" description="SAF" evidence="8">
    <location>
        <begin position="106"/>
        <end position="168"/>
    </location>
</feature>
<dbReference type="SMART" id="SM00858">
    <property type="entry name" value="SAF"/>
    <property type="match status" value="1"/>
</dbReference>
<dbReference type="CDD" id="cd11614">
    <property type="entry name" value="SAF_CpaB_FlgA_like"/>
    <property type="match status" value="1"/>
</dbReference>
<dbReference type="GO" id="GO:0044780">
    <property type="term" value="P:bacterial-type flagellum assembly"/>
    <property type="evidence" value="ECO:0007669"/>
    <property type="project" value="InterPro"/>
</dbReference>
<comment type="function">
    <text evidence="6 7">Involved in the assembly process of the P-ring formation. It may associate with FlgF on the rod constituting a structure essential for the P-ring assembly or may act as a modulator protein for the P-ring assembly.</text>
</comment>
<dbReference type="InterPro" id="IPR013974">
    <property type="entry name" value="SAF"/>
</dbReference>
<proteinExistence type="inferred from homology"/>
<dbReference type="InterPro" id="IPR039246">
    <property type="entry name" value="Flagellar_FlgA"/>
</dbReference>
<evidence type="ECO:0000259" key="8">
    <source>
        <dbReference type="SMART" id="SM00858"/>
    </source>
</evidence>
<keyword evidence="9" id="KW-0969">Cilium</keyword>
<accession>A0AAU9CTV3</accession>
<comment type="similarity">
    <text evidence="2 7">Belongs to the FlgA family.</text>
</comment>
<dbReference type="Pfam" id="PF17656">
    <property type="entry name" value="ChapFlgA_N"/>
    <property type="match status" value="1"/>
</dbReference>
<evidence type="ECO:0000256" key="7">
    <source>
        <dbReference type="RuleBase" id="RU362063"/>
    </source>
</evidence>
<dbReference type="EMBL" id="AP024714">
    <property type="protein sequence ID" value="BCX82917.1"/>
    <property type="molecule type" value="Genomic_DNA"/>
</dbReference>
<evidence type="ECO:0000256" key="1">
    <source>
        <dbReference type="ARBA" id="ARBA00004418"/>
    </source>
</evidence>
<dbReference type="InterPro" id="IPR017585">
    <property type="entry name" value="SAF_FlgA"/>
</dbReference>
<evidence type="ECO:0000256" key="3">
    <source>
        <dbReference type="ARBA" id="ARBA00014754"/>
    </source>
</evidence>
<organism evidence="9 10">
    <name type="scientific">Methylomarinovum caldicuralii</name>
    <dbReference type="NCBI Taxonomy" id="438856"/>
    <lineage>
        <taxon>Bacteria</taxon>
        <taxon>Pseudomonadati</taxon>
        <taxon>Pseudomonadota</taxon>
        <taxon>Gammaproteobacteria</taxon>
        <taxon>Methylococcales</taxon>
        <taxon>Methylothermaceae</taxon>
        <taxon>Methylomarinovum</taxon>
    </lineage>
</organism>
<evidence type="ECO:0000256" key="5">
    <source>
        <dbReference type="ARBA" id="ARBA00022764"/>
    </source>
</evidence>
<protein>
    <recommendedName>
        <fullName evidence="3 7">Flagella basal body P-ring formation protein FlgA</fullName>
    </recommendedName>
</protein>